<gene>
    <name evidence="2" type="ORF">FMEXI_10256</name>
</gene>
<sequence>MSDRIMKLFNISVILTALASTILALPKVEVRVSDEMVQAGNVDLFASTWEAIYAESGNQEAVTIDKTLPGQLKRCHQELDTEINVRVYIEGAWGDAGGVNHNNRDALVQAAWKAINEISAKDAYDIFTGCCFTDPIQPSCSVPLNSVCDQDSCGCQGGQHAVCSTRTVGHQVPSHINAYIYDDNNNLLSDHLLITFSSASTEPSGGCGIVGTLTSEFAGFAFPGVLGTLFQKGIELGCGA</sequence>
<protein>
    <submittedName>
        <fullName evidence="2">Uncharacterized protein</fullName>
    </submittedName>
</protein>
<keyword evidence="1" id="KW-0732">Signal</keyword>
<accession>A0A8H5IL99</accession>
<dbReference type="EMBL" id="JAAOAM010000254">
    <property type="protein sequence ID" value="KAF5536656.1"/>
    <property type="molecule type" value="Genomic_DNA"/>
</dbReference>
<name>A0A8H5IL99_9HYPO</name>
<evidence type="ECO:0000313" key="3">
    <source>
        <dbReference type="Proteomes" id="UP000522262"/>
    </source>
</evidence>
<organism evidence="2 3">
    <name type="scientific">Fusarium mexicanum</name>
    <dbReference type="NCBI Taxonomy" id="751941"/>
    <lineage>
        <taxon>Eukaryota</taxon>
        <taxon>Fungi</taxon>
        <taxon>Dikarya</taxon>
        <taxon>Ascomycota</taxon>
        <taxon>Pezizomycotina</taxon>
        <taxon>Sordariomycetes</taxon>
        <taxon>Hypocreomycetidae</taxon>
        <taxon>Hypocreales</taxon>
        <taxon>Nectriaceae</taxon>
        <taxon>Fusarium</taxon>
        <taxon>Fusarium fujikuroi species complex</taxon>
    </lineage>
</organism>
<dbReference type="Proteomes" id="UP000522262">
    <property type="component" value="Unassembled WGS sequence"/>
</dbReference>
<feature type="signal peptide" evidence="1">
    <location>
        <begin position="1"/>
        <end position="24"/>
    </location>
</feature>
<evidence type="ECO:0000256" key="1">
    <source>
        <dbReference type="SAM" id="SignalP"/>
    </source>
</evidence>
<dbReference type="AlphaFoldDB" id="A0A8H5IL99"/>
<comment type="caution">
    <text evidence="2">The sequence shown here is derived from an EMBL/GenBank/DDBJ whole genome shotgun (WGS) entry which is preliminary data.</text>
</comment>
<proteinExistence type="predicted"/>
<reference evidence="2 3" key="1">
    <citation type="submission" date="2020-05" db="EMBL/GenBank/DDBJ databases">
        <title>Identification and distribution of gene clusters putatively required for synthesis of sphingolipid metabolism inhibitors in phylogenetically diverse species of the filamentous fungus Fusarium.</title>
        <authorList>
            <person name="Kim H.-S."/>
            <person name="Busman M."/>
            <person name="Brown D.W."/>
            <person name="Divon H."/>
            <person name="Uhlig S."/>
            <person name="Proctor R.H."/>
        </authorList>
    </citation>
    <scope>NUCLEOTIDE SEQUENCE [LARGE SCALE GENOMIC DNA]</scope>
    <source>
        <strain evidence="2 3">NRRL 53147</strain>
    </source>
</reference>
<evidence type="ECO:0000313" key="2">
    <source>
        <dbReference type="EMBL" id="KAF5536656.1"/>
    </source>
</evidence>
<keyword evidence="3" id="KW-1185">Reference proteome</keyword>
<feature type="chain" id="PRO_5034765723" evidence="1">
    <location>
        <begin position="25"/>
        <end position="240"/>
    </location>
</feature>